<feature type="region of interest" description="Disordered" evidence="1">
    <location>
        <begin position="36"/>
        <end position="57"/>
    </location>
</feature>
<dbReference type="AlphaFoldDB" id="A0A7V7BYS0"/>
<dbReference type="Proteomes" id="UP000525027">
    <property type="component" value="Unassembled WGS sequence"/>
</dbReference>
<protein>
    <submittedName>
        <fullName evidence="2">Uncharacterized protein</fullName>
    </submittedName>
</protein>
<organism evidence="2 3">
    <name type="scientific">Acetomicrobium hydrogeniformans</name>
    <dbReference type="NCBI Taxonomy" id="649746"/>
    <lineage>
        <taxon>Bacteria</taxon>
        <taxon>Thermotogati</taxon>
        <taxon>Synergistota</taxon>
        <taxon>Synergistia</taxon>
        <taxon>Synergistales</taxon>
        <taxon>Acetomicrobiaceae</taxon>
        <taxon>Acetomicrobium</taxon>
    </lineage>
</organism>
<gene>
    <name evidence="2" type="ORF">GX397_05395</name>
</gene>
<accession>A0A7V7BYS0</accession>
<evidence type="ECO:0000313" key="3">
    <source>
        <dbReference type="Proteomes" id="UP000525027"/>
    </source>
</evidence>
<reference evidence="2 3" key="1">
    <citation type="journal article" date="2020" name="Biotechnol. Biofuels">
        <title>New insights from the biogas microbiome by comprehensive genome-resolved metagenomics of nearly 1600 species originating from multiple anaerobic digesters.</title>
        <authorList>
            <person name="Campanaro S."/>
            <person name="Treu L."/>
            <person name="Rodriguez-R L.M."/>
            <person name="Kovalovszki A."/>
            <person name="Ziels R.M."/>
            <person name="Maus I."/>
            <person name="Zhu X."/>
            <person name="Kougias P.G."/>
            <person name="Basile A."/>
            <person name="Luo G."/>
            <person name="Schluter A."/>
            <person name="Konstantinidis K.T."/>
            <person name="Angelidaki I."/>
        </authorList>
    </citation>
    <scope>NUCLEOTIDE SEQUENCE [LARGE SCALE GENOMIC DNA]</scope>
    <source>
        <strain evidence="2">AS25fmACSIPFO_94</strain>
    </source>
</reference>
<comment type="caution">
    <text evidence="2">The sequence shown here is derived from an EMBL/GenBank/DDBJ whole genome shotgun (WGS) entry which is preliminary data.</text>
</comment>
<evidence type="ECO:0000256" key="1">
    <source>
        <dbReference type="SAM" id="MobiDB-lite"/>
    </source>
</evidence>
<name>A0A7V7BYS0_9BACT</name>
<dbReference type="RefSeq" id="WP_273002919.1">
    <property type="nucleotide sequence ID" value="NZ_DURU01000097.1"/>
</dbReference>
<proteinExistence type="predicted"/>
<dbReference type="EMBL" id="DURU01000097">
    <property type="protein sequence ID" value="HHZ04482.1"/>
    <property type="molecule type" value="Genomic_DNA"/>
</dbReference>
<sequence>MPSVARTSVLLQEAGTAPTRGKEIRIARALLVTAGSEGSNRKDMAHSVSEPDTAMQVGKRAKYRKAPYLVRPAL</sequence>
<evidence type="ECO:0000313" key="2">
    <source>
        <dbReference type="EMBL" id="HHZ04482.1"/>
    </source>
</evidence>